<protein>
    <submittedName>
        <fullName evidence="1">(African queen) hypothetical protein</fullName>
    </submittedName>
</protein>
<dbReference type="GO" id="GO:0005615">
    <property type="term" value="C:extracellular space"/>
    <property type="evidence" value="ECO:0007669"/>
    <property type="project" value="TreeGrafter"/>
</dbReference>
<dbReference type="AlphaFoldDB" id="A0A8J2QUN1"/>
<dbReference type="PANTHER" id="PTHR10974">
    <property type="entry name" value="FI08016P-RELATED"/>
    <property type="match status" value="1"/>
</dbReference>
<dbReference type="OrthoDB" id="413313at2759"/>
<dbReference type="Proteomes" id="UP000789524">
    <property type="component" value="Unassembled WGS sequence"/>
</dbReference>
<comment type="caution">
    <text evidence="1">The sequence shown here is derived from an EMBL/GenBank/DDBJ whole genome shotgun (WGS) entry which is preliminary data.</text>
</comment>
<gene>
    <name evidence="1" type="ORF">DCHRY22_LOCUS10123</name>
</gene>
<accession>A0A8J2QUN1</accession>
<proteinExistence type="predicted"/>
<dbReference type="InterPro" id="IPR004245">
    <property type="entry name" value="DUF229"/>
</dbReference>
<evidence type="ECO:0000313" key="2">
    <source>
        <dbReference type="Proteomes" id="UP000789524"/>
    </source>
</evidence>
<sequence length="327" mass="37591">MSECRVHESILQSMKKVVCHYRDIIYVNDDKYEIADPITLYGDEVYKLNRSDGFKVSCSGVSKECYNIVGDGTPDALFPILSGMNDLQHPPAKRRYTNDVFLEIEPFIFHKAKINGFGPIRETFEGRIEERMAFMSIILPEKLKRNRKNALNYLKKNADVLTTPFDIHTTILDAMGLKQYASDYVARNSLMKRGLSLLEPISVLRTCADADILPYWCACMNSDWKDVPNNDTKFEEAGAALLSYVNRAIYDLRHLCAERELKLIRWVLINDKKDIETDKKIINYQAVIITKPGHGVFEGMMEYDIEKKLFEVKNDKDVSRISAYVTS</sequence>
<organism evidence="1 2">
    <name type="scientific">Danaus chrysippus</name>
    <name type="common">African queen</name>
    <dbReference type="NCBI Taxonomy" id="151541"/>
    <lineage>
        <taxon>Eukaryota</taxon>
        <taxon>Metazoa</taxon>
        <taxon>Ecdysozoa</taxon>
        <taxon>Arthropoda</taxon>
        <taxon>Hexapoda</taxon>
        <taxon>Insecta</taxon>
        <taxon>Pterygota</taxon>
        <taxon>Neoptera</taxon>
        <taxon>Endopterygota</taxon>
        <taxon>Lepidoptera</taxon>
        <taxon>Glossata</taxon>
        <taxon>Ditrysia</taxon>
        <taxon>Papilionoidea</taxon>
        <taxon>Nymphalidae</taxon>
        <taxon>Danainae</taxon>
        <taxon>Danaini</taxon>
        <taxon>Danaina</taxon>
        <taxon>Danaus</taxon>
        <taxon>Anosia</taxon>
    </lineage>
</organism>
<evidence type="ECO:0000313" key="1">
    <source>
        <dbReference type="EMBL" id="CAG9572597.1"/>
    </source>
</evidence>
<dbReference type="EMBL" id="CAKASE010000068">
    <property type="protein sequence ID" value="CAG9572597.1"/>
    <property type="molecule type" value="Genomic_DNA"/>
</dbReference>
<dbReference type="PANTHER" id="PTHR10974:SF1">
    <property type="entry name" value="FI08016P-RELATED"/>
    <property type="match status" value="1"/>
</dbReference>
<reference evidence="1" key="1">
    <citation type="submission" date="2021-09" db="EMBL/GenBank/DDBJ databases">
        <authorList>
            <person name="Martin H S."/>
        </authorList>
    </citation>
    <scope>NUCLEOTIDE SEQUENCE</scope>
</reference>
<name>A0A8J2QUN1_9NEOP</name>
<keyword evidence="2" id="KW-1185">Reference proteome</keyword>
<dbReference type="Pfam" id="PF02995">
    <property type="entry name" value="DUF229"/>
    <property type="match status" value="1"/>
</dbReference>